<evidence type="ECO:0000313" key="2">
    <source>
        <dbReference type="Proteomes" id="UP000033664"/>
    </source>
</evidence>
<dbReference type="RefSeq" id="WP_045980140.1">
    <property type="nucleotide sequence ID" value="NZ_JXXY01000015.1"/>
</dbReference>
<protein>
    <recommendedName>
        <fullName evidence="3">RHS repeat-associated core domain-containing protein</fullName>
    </recommendedName>
</protein>
<evidence type="ECO:0000313" key="1">
    <source>
        <dbReference type="EMBL" id="KJZ00281.1"/>
    </source>
</evidence>
<dbReference type="PANTHER" id="PTHR32305">
    <property type="match status" value="1"/>
</dbReference>
<comment type="caution">
    <text evidence="1">The sequence shown here is derived from an EMBL/GenBank/DDBJ whole genome shotgun (WGS) entry which is preliminary data.</text>
</comment>
<name>A0A0F4PXT4_9GAMM</name>
<reference evidence="1 2" key="1">
    <citation type="journal article" date="2015" name="BMC Genomics">
        <title>Genome mining reveals unlocked bioactive potential of marine Gram-negative bacteria.</title>
        <authorList>
            <person name="Machado H."/>
            <person name="Sonnenschein E.C."/>
            <person name="Melchiorsen J."/>
            <person name="Gram L."/>
        </authorList>
    </citation>
    <scope>NUCLEOTIDE SEQUENCE [LARGE SCALE GENOMIC DNA]</scope>
    <source>
        <strain evidence="1 2">S3137</strain>
    </source>
</reference>
<dbReference type="Gene3D" id="2.180.10.10">
    <property type="entry name" value="RHS repeat-associated core"/>
    <property type="match status" value="1"/>
</dbReference>
<dbReference type="PATRIC" id="fig|151081.8.peg.3034"/>
<dbReference type="Proteomes" id="UP000033664">
    <property type="component" value="Unassembled WGS sequence"/>
</dbReference>
<organism evidence="1 2">
    <name type="scientific">Pseudoalteromonas ruthenica</name>
    <dbReference type="NCBI Taxonomy" id="151081"/>
    <lineage>
        <taxon>Bacteria</taxon>
        <taxon>Pseudomonadati</taxon>
        <taxon>Pseudomonadota</taxon>
        <taxon>Gammaproteobacteria</taxon>
        <taxon>Alteromonadales</taxon>
        <taxon>Pseudoalteromonadaceae</taxon>
        <taxon>Pseudoalteromonas</taxon>
    </lineage>
</organism>
<dbReference type="EMBL" id="JXXZ01000006">
    <property type="protein sequence ID" value="KJZ00281.1"/>
    <property type="molecule type" value="Genomic_DNA"/>
</dbReference>
<dbReference type="AlphaFoldDB" id="A0A0F4PXT4"/>
<accession>A0A0F4PXT4</accession>
<sequence length="578" mass="64330">MLKLQNGCYHGAVGEQHTFTETYTYDDLHRLKTNQVNGIKIGSYTYDAIGNLLSKSDYSNEYDYASEGSGGPNAVKRVQRNGKWVSFSYDKRGNMLTGDGLSSATYNAMDKPTTLVKNGITSQFVYGPNHMRFKHTTNGRTTYYADKLYEEEVQAEETTWRAYIDNVAIVSQTNEQAVQIRYTHTDRLGSSRLFTNHNGDVLATRNYDPFGKPRLANGNSKPSARLGDIVDTTTYRGFTDHEHLDEQQLIHMNGRVYDYNLGRFLSVDPIVHEGSQGINPYSYIMNNPLSGTDPSGYKPEIETKDITKKVAVTGSRIKRNVVVGQNVTITNRDSGGAISSVTSFDAMNDGSISGAHITASNGKVDTVTVFGKDGNGEFSHTTDINSQSKLANESGGIGNNYQDPRPAPNGILENLQRIGEDIDYQMFKVGDMIGNATFATGVPDSIHDMADVGRRAANMIRTGHAGIGKELLYEESWFLYKFAPKGFSLNVDGRVIGNWGSIASPFPLDSTKVHGHISFDKNGRLKSGWYDFQQILQPHKTWDAKTYSRNRLNRIAIEQHGVGNRFMINYKYNDSDFQ</sequence>
<dbReference type="InterPro" id="IPR022385">
    <property type="entry name" value="Rhs_assc_core"/>
</dbReference>
<gene>
    <name evidence="1" type="ORF">TW72_06090</name>
</gene>
<proteinExistence type="predicted"/>
<dbReference type="NCBIfam" id="TIGR03696">
    <property type="entry name" value="Rhs_assc_core"/>
    <property type="match status" value="1"/>
</dbReference>
<dbReference type="PANTHER" id="PTHR32305:SF15">
    <property type="entry name" value="PROTEIN RHSA-RELATED"/>
    <property type="match status" value="1"/>
</dbReference>
<dbReference type="OrthoDB" id="9815903at2"/>
<keyword evidence="2" id="KW-1185">Reference proteome</keyword>
<evidence type="ECO:0008006" key="3">
    <source>
        <dbReference type="Google" id="ProtNLM"/>
    </source>
</evidence>
<dbReference type="InterPro" id="IPR050708">
    <property type="entry name" value="T6SS_VgrG/RHS"/>
</dbReference>
<dbReference type="GeneID" id="58228056"/>